<keyword evidence="3" id="KW-1185">Reference proteome</keyword>
<protein>
    <submittedName>
        <fullName evidence="2">Condensation domain-containing protein</fullName>
    </submittedName>
</protein>
<accession>A0ABP3I9H4</accession>
<dbReference type="InterPro" id="IPR001242">
    <property type="entry name" value="Condensation_dom"/>
</dbReference>
<dbReference type="Pfam" id="PF00668">
    <property type="entry name" value="Condensation"/>
    <property type="match status" value="1"/>
</dbReference>
<feature type="domain" description="Condensation" evidence="1">
    <location>
        <begin position="68"/>
        <end position="379"/>
    </location>
</feature>
<dbReference type="Gene3D" id="3.30.559.30">
    <property type="entry name" value="Nonribosomal peptide synthetase, condensation domain"/>
    <property type="match status" value="1"/>
</dbReference>
<reference evidence="3" key="1">
    <citation type="journal article" date="2019" name="Int. J. Syst. Evol. Microbiol.">
        <title>The Global Catalogue of Microorganisms (GCM) 10K type strain sequencing project: providing services to taxonomists for standard genome sequencing and annotation.</title>
        <authorList>
            <consortium name="The Broad Institute Genomics Platform"/>
            <consortium name="The Broad Institute Genome Sequencing Center for Infectious Disease"/>
            <person name="Wu L."/>
            <person name="Ma J."/>
        </authorList>
    </citation>
    <scope>NUCLEOTIDE SEQUENCE [LARGE SCALE GENOMIC DNA]</scope>
    <source>
        <strain evidence="3">JCM 4788</strain>
    </source>
</reference>
<proteinExistence type="predicted"/>
<organism evidence="2 3">
    <name type="scientific">Streptomyces luteireticuli</name>
    <dbReference type="NCBI Taxonomy" id="173858"/>
    <lineage>
        <taxon>Bacteria</taxon>
        <taxon>Bacillati</taxon>
        <taxon>Actinomycetota</taxon>
        <taxon>Actinomycetes</taxon>
        <taxon>Kitasatosporales</taxon>
        <taxon>Streptomycetaceae</taxon>
        <taxon>Streptomyces</taxon>
    </lineage>
</organism>
<dbReference type="EMBL" id="BAAABX010000013">
    <property type="protein sequence ID" value="GAA0394453.1"/>
    <property type="molecule type" value="Genomic_DNA"/>
</dbReference>
<gene>
    <name evidence="2" type="ORF">GCM10010357_14210</name>
</gene>
<dbReference type="InterPro" id="IPR023213">
    <property type="entry name" value="CAT-like_dom_sf"/>
</dbReference>
<evidence type="ECO:0000313" key="2">
    <source>
        <dbReference type="EMBL" id="GAA0394453.1"/>
    </source>
</evidence>
<dbReference type="Proteomes" id="UP001500879">
    <property type="component" value="Unassembled WGS sequence"/>
</dbReference>
<name>A0ABP3I9H4_9ACTN</name>
<evidence type="ECO:0000259" key="1">
    <source>
        <dbReference type="Pfam" id="PF00668"/>
    </source>
</evidence>
<sequence>MLIATLSECRVEPGLLREWRLDEAPFDEAARRTGGAVPPSYNQEWHLRTVSRLAGRGQDVPPWIGFGFELPGPLDAGAFRETLRTWVVRHETLRSAFRVTDAGVERFTVAPAGVSVRDTVVAELSAGDDIPGRLQARIDAAAGAFRRPSHVVETVERADSTSVFVAMDHAHADGYSVMAAVAEWQQLYAAARAGGRPSALQPVGSYGDFGLAERAEAQRTGAGDPAVGRWRRFLAAGGDRVFRFPLDPGPTDGELLPHGKLDVQLLDAPGAEAVEEVCHDACGGFFAGLLAAAAIVSHRFTGEPVYRTVVPVHTRSRPELLRSMGWYIGLAPVEIGLGAADGFRELVPVAHRSLRTALRTGRVPIVRIAELLGLAEDWERRMPDVFPFVSFIDTRVIPGARQWPEWNARVLVRSRTRGSKVNIWVHRGHEGLRLTARHPETETAEASVAGFADGLRDVLHGVARTGDHIFASRPSTTGGTP</sequence>
<evidence type="ECO:0000313" key="3">
    <source>
        <dbReference type="Proteomes" id="UP001500879"/>
    </source>
</evidence>
<comment type="caution">
    <text evidence="2">The sequence shown here is derived from an EMBL/GenBank/DDBJ whole genome shotgun (WGS) entry which is preliminary data.</text>
</comment>
<dbReference type="Gene3D" id="3.30.559.10">
    <property type="entry name" value="Chloramphenicol acetyltransferase-like domain"/>
    <property type="match status" value="1"/>
</dbReference>
<dbReference type="SUPFAM" id="SSF52777">
    <property type="entry name" value="CoA-dependent acyltransferases"/>
    <property type="match status" value="2"/>
</dbReference>
<dbReference type="RefSeq" id="WP_344021075.1">
    <property type="nucleotide sequence ID" value="NZ_BAAABX010000013.1"/>
</dbReference>